<dbReference type="InterPro" id="IPR027417">
    <property type="entry name" value="P-loop_NTPase"/>
</dbReference>
<keyword evidence="3 11" id="KW-0479">Metal-binding</keyword>
<evidence type="ECO:0000256" key="5">
    <source>
        <dbReference type="ARBA" id="ARBA00022801"/>
    </source>
</evidence>
<keyword evidence="4 11" id="KW-0547">Nucleotide-binding</keyword>
<dbReference type="InterPro" id="IPR014001">
    <property type="entry name" value="Helicase_ATP-bd"/>
</dbReference>
<dbReference type="PROSITE" id="PS51192">
    <property type="entry name" value="HELICASE_ATP_BIND_1"/>
    <property type="match status" value="1"/>
</dbReference>
<dbReference type="RefSeq" id="WP_158362688.1">
    <property type="nucleotide sequence ID" value="NZ_JAOQKC010000006.1"/>
</dbReference>
<dbReference type="PANTHER" id="PTHR30580">
    <property type="entry name" value="PRIMOSOMAL PROTEIN N"/>
    <property type="match status" value="1"/>
</dbReference>
<dbReference type="InterPro" id="IPR001650">
    <property type="entry name" value="Helicase_C-like"/>
</dbReference>
<dbReference type="HAMAP" id="MF_00983">
    <property type="entry name" value="PriA"/>
    <property type="match status" value="1"/>
</dbReference>
<evidence type="ECO:0000313" key="16">
    <source>
        <dbReference type="Proteomes" id="UP001652461"/>
    </source>
</evidence>
<feature type="binding site" evidence="11">
    <location>
        <position position="448"/>
    </location>
    <ligand>
        <name>Zn(2+)</name>
        <dbReference type="ChEBI" id="CHEBI:29105"/>
        <label>1</label>
    </ligand>
</feature>
<name>A0ABT2RVT5_9FIRM</name>
<sequence length="742" mass="83019">MKFANIIVDISLEKLDRTFQYRIPEELQDILKEGMQVRVPFGNGGRILTGYVLELTDNCEWDEGKLKPILGLAEKGIRLEGQLIALAAWMRRTYGSTMNQALKTVLPVKKSVQEKISREVRLAVPREEAEAVLAEMERKHQTARVRILKALLEQASLDYAEAQKALGLTAATARKLTELGLIRIESDTIFRNPIRPSEVQAHPFALYPAQQAIVDDVAARAAAGDLRPSLIHGVTGSGKTEVYMELIASVLEQGKEAIVLIPEIALTFQTVLRFYRRFGDQVSIIHSKLSAGERYDQFERARRGGVKVMIGPRSALFTPFSHLGVIVIDEEHEGSYKSENAPRYHAREAAVERARMCGAFVVLGSATPSVDSYERAREGVYQLYELPLRIENRAMPETEVVDLREELRMGNRSVFSARLKELMEERLRKGGQIMLFLNRRGYAGFVSCRACGHVIKCPHCDVSLSLHHGGRMVCHYCGYQTQAPKKCPSCGSVYIGAFRAGTQQVAEAAAKAFPGARILRMDFDTTRQKGGHERILEAFSRKQADILVGTQMIVKGHDFPGVTLVGVLAADLSLYAGDYRAAERTFQLLVQAAGRAGRGDTPGVAVIQTYSPDHYSIETAAAQDYQAFFEKEMAFRRMMNYPPAAHLMALYLMSEDEEALNRGAERLKVLAAAHTRKEIVLIGPSDPGLSKLKDIYRKVLYLKCTEIAYLTEWKEWLEAELPKEKLLSTFNIQFDMDPVNPF</sequence>
<evidence type="ECO:0000256" key="7">
    <source>
        <dbReference type="ARBA" id="ARBA00022833"/>
    </source>
</evidence>
<feature type="binding site" evidence="11">
    <location>
        <position position="487"/>
    </location>
    <ligand>
        <name>Zn(2+)</name>
        <dbReference type="ChEBI" id="CHEBI:29105"/>
        <label>1</label>
    </ligand>
</feature>
<keyword evidence="9 11" id="KW-0238">DNA-binding</keyword>
<keyword evidence="1 11" id="KW-0639">Primosome</keyword>
<feature type="coiled-coil region" evidence="12">
    <location>
        <begin position="126"/>
        <end position="165"/>
    </location>
</feature>
<dbReference type="SUPFAM" id="SSF52540">
    <property type="entry name" value="P-loop containing nucleoside triphosphate hydrolases"/>
    <property type="match status" value="1"/>
</dbReference>
<dbReference type="InterPro" id="IPR042115">
    <property type="entry name" value="PriA_3primeBD_sf"/>
</dbReference>
<evidence type="ECO:0000256" key="8">
    <source>
        <dbReference type="ARBA" id="ARBA00022840"/>
    </source>
</evidence>
<feature type="domain" description="Helicase C-terminal" evidence="14">
    <location>
        <begin position="482"/>
        <end position="636"/>
    </location>
</feature>
<dbReference type="CDD" id="cd17929">
    <property type="entry name" value="DEXHc_priA"/>
    <property type="match status" value="1"/>
</dbReference>
<dbReference type="EC" id="5.6.2.4" evidence="11"/>
<proteinExistence type="inferred from homology"/>
<dbReference type="Pfam" id="PF00270">
    <property type="entry name" value="DEAD"/>
    <property type="match status" value="1"/>
</dbReference>
<reference evidence="15 16" key="1">
    <citation type="journal article" date="2021" name="ISME Commun">
        <title>Automated analysis of genomic sequences facilitates high-throughput and comprehensive description of bacteria.</title>
        <authorList>
            <person name="Hitch T.C.A."/>
        </authorList>
    </citation>
    <scope>NUCLEOTIDE SEQUENCE [LARGE SCALE GENOMIC DNA]</scope>
    <source>
        <strain evidence="15 16">Sanger_04</strain>
    </source>
</reference>
<evidence type="ECO:0000259" key="13">
    <source>
        <dbReference type="PROSITE" id="PS51192"/>
    </source>
</evidence>
<evidence type="ECO:0000256" key="1">
    <source>
        <dbReference type="ARBA" id="ARBA00022515"/>
    </source>
</evidence>
<dbReference type="InterPro" id="IPR040498">
    <property type="entry name" value="PriA_CRR"/>
</dbReference>
<dbReference type="Pfam" id="PF18319">
    <property type="entry name" value="Zn_ribbon_PriA"/>
    <property type="match status" value="1"/>
</dbReference>
<dbReference type="SMART" id="SM00487">
    <property type="entry name" value="DEXDc"/>
    <property type="match status" value="1"/>
</dbReference>
<organism evidence="15 16">
    <name type="scientific">Laedolimicola ammoniilytica</name>
    <dbReference type="NCBI Taxonomy" id="2981771"/>
    <lineage>
        <taxon>Bacteria</taxon>
        <taxon>Bacillati</taxon>
        <taxon>Bacillota</taxon>
        <taxon>Clostridia</taxon>
        <taxon>Lachnospirales</taxon>
        <taxon>Lachnospiraceae</taxon>
        <taxon>Laedolimicola</taxon>
    </lineage>
</organism>
<dbReference type="EMBL" id="JAOQKC010000006">
    <property type="protein sequence ID" value="MCU6696418.1"/>
    <property type="molecule type" value="Genomic_DNA"/>
</dbReference>
<feature type="binding site" evidence="11">
    <location>
        <position position="457"/>
    </location>
    <ligand>
        <name>Zn(2+)</name>
        <dbReference type="ChEBI" id="CHEBI:29105"/>
        <label>2</label>
    </ligand>
</feature>
<dbReference type="NCBIfam" id="TIGR00595">
    <property type="entry name" value="priA"/>
    <property type="match status" value="1"/>
</dbReference>
<feature type="binding site" evidence="11">
    <location>
        <position position="474"/>
    </location>
    <ligand>
        <name>Zn(2+)</name>
        <dbReference type="ChEBI" id="CHEBI:29105"/>
        <label>2</label>
    </ligand>
</feature>
<dbReference type="Gene3D" id="3.40.50.300">
    <property type="entry name" value="P-loop containing nucleotide triphosphate hydrolases"/>
    <property type="match status" value="2"/>
</dbReference>
<dbReference type="Gene3D" id="3.40.1440.60">
    <property type="entry name" value="PriA, 3(prime) DNA-binding domain"/>
    <property type="match status" value="1"/>
</dbReference>
<comment type="catalytic activity">
    <reaction evidence="11">
        <text>ATP + H2O = ADP + phosphate + H(+)</text>
        <dbReference type="Rhea" id="RHEA:13065"/>
        <dbReference type="ChEBI" id="CHEBI:15377"/>
        <dbReference type="ChEBI" id="CHEBI:15378"/>
        <dbReference type="ChEBI" id="CHEBI:30616"/>
        <dbReference type="ChEBI" id="CHEBI:43474"/>
        <dbReference type="ChEBI" id="CHEBI:456216"/>
        <dbReference type="EC" id="5.6.2.4"/>
    </reaction>
</comment>
<keyword evidence="10 11" id="KW-0413">Isomerase</keyword>
<gene>
    <name evidence="11 15" type="primary">priA</name>
    <name evidence="15" type="ORF">OCV63_05835</name>
</gene>
<feature type="domain" description="Helicase ATP-binding" evidence="13">
    <location>
        <begin position="220"/>
        <end position="386"/>
    </location>
</feature>
<keyword evidence="5 11" id="KW-0378">Hydrolase</keyword>
<evidence type="ECO:0000256" key="11">
    <source>
        <dbReference type="HAMAP-Rule" id="MF_00983"/>
    </source>
</evidence>
<evidence type="ECO:0000256" key="4">
    <source>
        <dbReference type="ARBA" id="ARBA00022741"/>
    </source>
</evidence>
<comment type="caution">
    <text evidence="15">The sequence shown here is derived from an EMBL/GenBank/DDBJ whole genome shotgun (WGS) entry which is preliminary data.</text>
</comment>
<protein>
    <recommendedName>
        <fullName evidence="11">Replication restart protein PriA</fullName>
    </recommendedName>
    <alternativeName>
        <fullName evidence="11">ATP-dependent DNA helicase PriA</fullName>
        <ecNumber evidence="11">5.6.2.4</ecNumber>
    </alternativeName>
    <alternativeName>
        <fullName evidence="11">DNA 3'-5' helicase PriA</fullName>
    </alternativeName>
</protein>
<evidence type="ECO:0000256" key="6">
    <source>
        <dbReference type="ARBA" id="ARBA00022806"/>
    </source>
</evidence>
<feature type="binding site" evidence="11">
    <location>
        <position position="460"/>
    </location>
    <ligand>
        <name>Zn(2+)</name>
        <dbReference type="ChEBI" id="CHEBI:29105"/>
        <label>2</label>
    </ligand>
</feature>
<keyword evidence="2 11" id="KW-0235">DNA replication</keyword>
<dbReference type="PANTHER" id="PTHR30580:SF0">
    <property type="entry name" value="PRIMOSOMAL PROTEIN N"/>
    <property type="match status" value="1"/>
</dbReference>
<accession>A0ABT2RVT5</accession>
<evidence type="ECO:0000256" key="10">
    <source>
        <dbReference type="ARBA" id="ARBA00023235"/>
    </source>
</evidence>
<evidence type="ECO:0000256" key="2">
    <source>
        <dbReference type="ARBA" id="ARBA00022705"/>
    </source>
</evidence>
<dbReference type="Pfam" id="PF17764">
    <property type="entry name" value="PriA_3primeBD"/>
    <property type="match status" value="1"/>
</dbReference>
<dbReference type="Pfam" id="PF18074">
    <property type="entry name" value="PriA_C"/>
    <property type="match status" value="1"/>
</dbReference>
<evidence type="ECO:0000256" key="12">
    <source>
        <dbReference type="SAM" id="Coils"/>
    </source>
</evidence>
<comment type="subunit">
    <text evidence="11">Component of the replication restart primosome.</text>
</comment>
<comment type="similarity">
    <text evidence="11">Belongs to the helicase family. PriA subfamily.</text>
</comment>
<dbReference type="CDD" id="cd18804">
    <property type="entry name" value="SF2_C_priA"/>
    <property type="match status" value="1"/>
</dbReference>
<keyword evidence="8 11" id="KW-0067">ATP-binding</keyword>
<evidence type="ECO:0000256" key="3">
    <source>
        <dbReference type="ARBA" id="ARBA00022723"/>
    </source>
</evidence>
<dbReference type="InterPro" id="IPR005259">
    <property type="entry name" value="PriA"/>
</dbReference>
<comment type="catalytic activity">
    <reaction evidence="11">
        <text>Couples ATP hydrolysis with the unwinding of duplex DNA by translocating in the 3'-5' direction.</text>
        <dbReference type="EC" id="5.6.2.4"/>
    </reaction>
</comment>
<dbReference type="SMART" id="SM00490">
    <property type="entry name" value="HELICc"/>
    <property type="match status" value="1"/>
</dbReference>
<keyword evidence="6 11" id="KW-0347">Helicase</keyword>
<dbReference type="InterPro" id="IPR011545">
    <property type="entry name" value="DEAD/DEAH_box_helicase_dom"/>
</dbReference>
<keyword evidence="12" id="KW-0175">Coiled coil</keyword>
<feature type="binding site" evidence="11">
    <location>
        <position position="490"/>
    </location>
    <ligand>
        <name>Zn(2+)</name>
        <dbReference type="ChEBI" id="CHEBI:29105"/>
        <label>1</label>
    </ligand>
</feature>
<dbReference type="InterPro" id="IPR041236">
    <property type="entry name" value="PriA_C"/>
</dbReference>
<dbReference type="PROSITE" id="PS51194">
    <property type="entry name" value="HELICASE_CTER"/>
    <property type="match status" value="1"/>
</dbReference>
<evidence type="ECO:0000256" key="9">
    <source>
        <dbReference type="ARBA" id="ARBA00023125"/>
    </source>
</evidence>
<feature type="binding site" evidence="11">
    <location>
        <position position="477"/>
    </location>
    <ligand>
        <name>Zn(2+)</name>
        <dbReference type="ChEBI" id="CHEBI:29105"/>
        <label>2</label>
    </ligand>
</feature>
<comment type="function">
    <text evidence="11">Initiates the restart of stalled replication forks, which reloads the replicative helicase on sites other than the origin of replication. Recognizes and binds to abandoned replication forks and remodels them to uncover a helicase loading site. Promotes assembly of the primosome at these replication forks.</text>
</comment>
<evidence type="ECO:0000259" key="14">
    <source>
        <dbReference type="PROSITE" id="PS51194"/>
    </source>
</evidence>
<dbReference type="Proteomes" id="UP001652461">
    <property type="component" value="Unassembled WGS sequence"/>
</dbReference>
<keyword evidence="7 11" id="KW-0862">Zinc</keyword>
<comment type="cofactor">
    <cofactor evidence="11">
        <name>Zn(2+)</name>
        <dbReference type="ChEBI" id="CHEBI:29105"/>
    </cofactor>
    <text evidence="11">Binds 2 zinc ions per subunit.</text>
</comment>
<keyword evidence="16" id="KW-1185">Reference proteome</keyword>
<evidence type="ECO:0000313" key="15">
    <source>
        <dbReference type="EMBL" id="MCU6696418.1"/>
    </source>
</evidence>
<dbReference type="InterPro" id="IPR041222">
    <property type="entry name" value="PriA_3primeBD"/>
</dbReference>
<dbReference type="Pfam" id="PF00271">
    <property type="entry name" value="Helicase_C"/>
    <property type="match status" value="1"/>
</dbReference>
<feature type="binding site" evidence="11">
    <location>
        <position position="451"/>
    </location>
    <ligand>
        <name>Zn(2+)</name>
        <dbReference type="ChEBI" id="CHEBI:29105"/>
        <label>1</label>
    </ligand>
</feature>